<organism evidence="1 2">
    <name type="scientific">Paramecium sonneborni</name>
    <dbReference type="NCBI Taxonomy" id="65129"/>
    <lineage>
        <taxon>Eukaryota</taxon>
        <taxon>Sar</taxon>
        <taxon>Alveolata</taxon>
        <taxon>Ciliophora</taxon>
        <taxon>Intramacronucleata</taxon>
        <taxon>Oligohymenophorea</taxon>
        <taxon>Peniculida</taxon>
        <taxon>Parameciidae</taxon>
        <taxon>Paramecium</taxon>
    </lineage>
</organism>
<accession>A0A8S1RDY1</accession>
<name>A0A8S1RDY1_9CILI</name>
<dbReference type="Proteomes" id="UP000692954">
    <property type="component" value="Unassembled WGS sequence"/>
</dbReference>
<keyword evidence="2" id="KW-1185">Reference proteome</keyword>
<protein>
    <submittedName>
        <fullName evidence="1">Uncharacterized protein</fullName>
    </submittedName>
</protein>
<gene>
    <name evidence="1" type="ORF">PSON_ATCC_30995.1.T1660026</name>
</gene>
<sequence length="134" mass="16259">MTKPKIIMIENVMDQVIHCQISICRLNPLYHKIIELILDMRLINKVKLIMTQKNQIRWGHYLKNQHGFHHNSFDNLRTYFDYFGDSQLFKTTQIFLFLSCSFIQKYLLLQISKILQQFNRMFLITILMNQFNNQ</sequence>
<reference evidence="1" key="1">
    <citation type="submission" date="2021-01" db="EMBL/GenBank/DDBJ databases">
        <authorList>
            <consortium name="Genoscope - CEA"/>
            <person name="William W."/>
        </authorList>
    </citation>
    <scope>NUCLEOTIDE SEQUENCE</scope>
</reference>
<evidence type="ECO:0000313" key="2">
    <source>
        <dbReference type="Proteomes" id="UP000692954"/>
    </source>
</evidence>
<dbReference type="EMBL" id="CAJJDN010000166">
    <property type="protein sequence ID" value="CAD8126248.1"/>
    <property type="molecule type" value="Genomic_DNA"/>
</dbReference>
<dbReference type="AlphaFoldDB" id="A0A8S1RDY1"/>
<evidence type="ECO:0000313" key="1">
    <source>
        <dbReference type="EMBL" id="CAD8126248.1"/>
    </source>
</evidence>
<proteinExistence type="predicted"/>
<comment type="caution">
    <text evidence="1">The sequence shown here is derived from an EMBL/GenBank/DDBJ whole genome shotgun (WGS) entry which is preliminary data.</text>
</comment>